<comment type="caution">
    <text evidence="2">The sequence shown here is derived from an EMBL/GenBank/DDBJ whole genome shotgun (WGS) entry which is preliminary data.</text>
</comment>
<evidence type="ECO:0000256" key="1">
    <source>
        <dbReference type="SAM" id="MobiDB-lite"/>
    </source>
</evidence>
<evidence type="ECO:0000313" key="2">
    <source>
        <dbReference type="EMBL" id="CAF4363439.1"/>
    </source>
</evidence>
<accession>A0A8S2UU06</accession>
<sequence length="93" mass="10204">MYVNFGSLSFYWFCIVEISEIALFMTEISFVGNSNTAGLTGETEGRPNRPPAEKMQGTLQSLLQCPFLRQIGHGPGGSLLPFAADGFERLKLT</sequence>
<organism evidence="2 3">
    <name type="scientific">Didymodactylos carnosus</name>
    <dbReference type="NCBI Taxonomy" id="1234261"/>
    <lineage>
        <taxon>Eukaryota</taxon>
        <taxon>Metazoa</taxon>
        <taxon>Spiralia</taxon>
        <taxon>Gnathifera</taxon>
        <taxon>Rotifera</taxon>
        <taxon>Eurotatoria</taxon>
        <taxon>Bdelloidea</taxon>
        <taxon>Philodinida</taxon>
        <taxon>Philodinidae</taxon>
        <taxon>Didymodactylos</taxon>
    </lineage>
</organism>
<evidence type="ECO:0000313" key="3">
    <source>
        <dbReference type="Proteomes" id="UP000681722"/>
    </source>
</evidence>
<feature type="region of interest" description="Disordered" evidence="1">
    <location>
        <begin position="36"/>
        <end position="55"/>
    </location>
</feature>
<protein>
    <submittedName>
        <fullName evidence="2">Uncharacterized protein</fullName>
    </submittedName>
</protein>
<name>A0A8S2UU06_9BILA</name>
<dbReference type="Proteomes" id="UP000681722">
    <property type="component" value="Unassembled WGS sequence"/>
</dbReference>
<proteinExistence type="predicted"/>
<feature type="non-terminal residue" evidence="2">
    <location>
        <position position="1"/>
    </location>
</feature>
<gene>
    <name evidence="2" type="ORF">SRO942_LOCUS37464</name>
</gene>
<dbReference type="AlphaFoldDB" id="A0A8S2UU06"/>
<reference evidence="2" key="1">
    <citation type="submission" date="2021-02" db="EMBL/GenBank/DDBJ databases">
        <authorList>
            <person name="Nowell W R."/>
        </authorList>
    </citation>
    <scope>NUCLEOTIDE SEQUENCE</scope>
</reference>
<dbReference type="EMBL" id="CAJOBC010088011">
    <property type="protein sequence ID" value="CAF4363439.1"/>
    <property type="molecule type" value="Genomic_DNA"/>
</dbReference>